<feature type="transmembrane region" description="Helical" evidence="1">
    <location>
        <begin position="103"/>
        <end position="124"/>
    </location>
</feature>
<feature type="transmembrane region" description="Helical" evidence="1">
    <location>
        <begin position="136"/>
        <end position="157"/>
    </location>
</feature>
<gene>
    <name evidence="2" type="ORF">H9N25_10910</name>
</gene>
<dbReference type="RefSeq" id="WP_190328915.1">
    <property type="nucleotide sequence ID" value="NZ_CP061171.1"/>
</dbReference>
<evidence type="ECO:0000313" key="3">
    <source>
        <dbReference type="Proteomes" id="UP000516439"/>
    </source>
</evidence>
<feature type="transmembrane region" description="Helical" evidence="1">
    <location>
        <begin position="56"/>
        <end position="77"/>
    </location>
</feature>
<feature type="transmembrane region" description="Helical" evidence="1">
    <location>
        <begin position="163"/>
        <end position="181"/>
    </location>
</feature>
<keyword evidence="1" id="KW-0812">Transmembrane</keyword>
<reference evidence="2 3" key="1">
    <citation type="submission" date="2020-09" db="EMBL/GenBank/DDBJ databases">
        <title>Pedobacter sp. SW-16 isolated from soil near Yeocheon.</title>
        <authorList>
            <person name="Im H.S."/>
            <person name="Joung Y."/>
            <person name="Lee S.-S."/>
        </authorList>
    </citation>
    <scope>NUCLEOTIDE SEQUENCE [LARGE SCALE GENOMIC DNA]</scope>
    <source>
        <strain evidence="2 3">SW-16</strain>
    </source>
</reference>
<keyword evidence="3" id="KW-1185">Reference proteome</keyword>
<feature type="transmembrane region" description="Helical" evidence="1">
    <location>
        <begin position="31"/>
        <end position="49"/>
    </location>
</feature>
<keyword evidence="1" id="KW-0472">Membrane</keyword>
<keyword evidence="1" id="KW-1133">Transmembrane helix</keyword>
<sequence length="373" mass="43536">MKIIALTNRIVRPGFVIRASPLSHLLKQPGSVFRTVILILMWLFYKSLYLSSKTKLMLTIIVHIALAILLFFLVNWIGKHSISIGYIEITIFSQNEDSPAFNFLIRVLSPQVFLIVVASILYGFNADYLVKDIYLVNVYYIAFRLLASIALGRLLLLNWYKQILYWIAIISLSYVLYINVIQYKKNILPDLSTLSNELWIVILVFIYQVMNNLDFSSAKPAERREKYIHKNYDFLKKKYGSIIHSITQNEALDIIVYAILIYEDFNRPRIVRWIEYVAFFLSTKPKTLGIMQFRTNNYIGDSESVRLGTQKIFNKFQSLKQSAQWSLYENDYQVARDIIADYNGGESYANEAINLMHNVQRMFYPNTTDELLV</sequence>
<evidence type="ECO:0000256" key="1">
    <source>
        <dbReference type="SAM" id="Phobius"/>
    </source>
</evidence>
<proteinExistence type="predicted"/>
<protein>
    <recommendedName>
        <fullName evidence="4">Transglycosylase SLT domain-containing protein</fullName>
    </recommendedName>
</protein>
<evidence type="ECO:0000313" key="2">
    <source>
        <dbReference type="EMBL" id="QNR86850.1"/>
    </source>
</evidence>
<accession>A0ABX6TT07</accession>
<organism evidence="2 3">
    <name type="scientific">Pedobacter riviphilus</name>
    <dbReference type="NCBI Taxonomy" id="2766984"/>
    <lineage>
        <taxon>Bacteria</taxon>
        <taxon>Pseudomonadati</taxon>
        <taxon>Bacteroidota</taxon>
        <taxon>Sphingobacteriia</taxon>
        <taxon>Sphingobacteriales</taxon>
        <taxon>Sphingobacteriaceae</taxon>
        <taxon>Pedobacter</taxon>
    </lineage>
</organism>
<dbReference type="Proteomes" id="UP000516439">
    <property type="component" value="Chromosome"/>
</dbReference>
<dbReference type="EMBL" id="CP061171">
    <property type="protein sequence ID" value="QNR86850.1"/>
    <property type="molecule type" value="Genomic_DNA"/>
</dbReference>
<feature type="transmembrane region" description="Helical" evidence="1">
    <location>
        <begin position="193"/>
        <end position="210"/>
    </location>
</feature>
<name>A0ABX6TT07_9SPHI</name>
<evidence type="ECO:0008006" key="4">
    <source>
        <dbReference type="Google" id="ProtNLM"/>
    </source>
</evidence>